<reference evidence="1 2" key="1">
    <citation type="submission" date="2023-05" db="EMBL/GenBank/DDBJ databases">
        <title>The complete genome of Acinetobacter sp. nov KCTC 92772.</title>
        <authorList>
            <person name="Zhou G."/>
        </authorList>
    </citation>
    <scope>NUCLEOTIDE SEQUENCE [LARGE SCALE GENOMIC DNA]</scope>
    <source>
        <strain evidence="1 2">KCTC 92772</strain>
    </source>
</reference>
<proteinExistence type="predicted"/>
<organism evidence="1 2">
    <name type="scientific">Acinetobacter corruptisaponis</name>
    <dbReference type="NCBI Taxonomy" id="3045147"/>
    <lineage>
        <taxon>Bacteria</taxon>
        <taxon>Pseudomonadati</taxon>
        <taxon>Pseudomonadota</taxon>
        <taxon>Gammaproteobacteria</taxon>
        <taxon>Moraxellales</taxon>
        <taxon>Moraxellaceae</taxon>
        <taxon>Acinetobacter</taxon>
    </lineage>
</organism>
<name>A0ABY8S6N8_9GAMM</name>
<evidence type="ECO:0000313" key="1">
    <source>
        <dbReference type="EMBL" id="WHP06753.1"/>
    </source>
</evidence>
<evidence type="ECO:0000313" key="2">
    <source>
        <dbReference type="Proteomes" id="UP001229836"/>
    </source>
</evidence>
<dbReference type="Proteomes" id="UP001229836">
    <property type="component" value="Chromosome"/>
</dbReference>
<keyword evidence="2" id="KW-1185">Reference proteome</keyword>
<protein>
    <submittedName>
        <fullName evidence="1">Uncharacterized protein</fullName>
    </submittedName>
</protein>
<dbReference type="EMBL" id="CP125669">
    <property type="protein sequence ID" value="WHP06753.1"/>
    <property type="molecule type" value="Genomic_DNA"/>
</dbReference>
<accession>A0ABY8S6N8</accession>
<dbReference type="RefSeq" id="WP_283268344.1">
    <property type="nucleotide sequence ID" value="NZ_CP125669.1"/>
</dbReference>
<gene>
    <name evidence="1" type="ORF">QLH32_04585</name>
</gene>
<sequence length="403" mass="43850">MIKQTQTKMFDFSDVDLDFCAGSKNRFPAVFKKMLSAGYNPQTANAVTILGSQITLTYGVNHGYVADRVLQVMATGGFNKEVYIDSVTSSTVTCTVPDGITAGLTGVINTKIASLGWDIVYEVGNIHVYKMKHIDDTDMYVRMCFQDAIDAARNCIAIGIGRTVDLTTGFITDSNCIDDLKNCMNVASATSNIRWDFTQSTSRLFDNFTYSQGYATFGKGVIVGSPYHLILGYHNSSDSKNSVVSGIFPFQSVYAVLDYPILFAQNNGVPDVSGDTGQLGRAIAYIGKTAVVFHNSDIHLLQRNFSNNSFLPASIDGFNTTTCLSLPVYTSVEKQYVGHCQGGVYQACYDATNCPALGYQASPAMTTDVDFTANVFTHYLRDGGNNTSTAWLVFAVEEIKHGP</sequence>